<dbReference type="AlphaFoldDB" id="A0A9P0EGE3"/>
<name>A0A9P0EGE3_NEZVI</name>
<dbReference type="EMBL" id="OV725079">
    <property type="protein sequence ID" value="CAH1394737.1"/>
    <property type="molecule type" value="Genomic_DNA"/>
</dbReference>
<keyword evidence="4" id="KW-1185">Reference proteome</keyword>
<dbReference type="SMART" id="SM00292">
    <property type="entry name" value="BRCT"/>
    <property type="match status" value="3"/>
</dbReference>
<evidence type="ECO:0000256" key="1">
    <source>
        <dbReference type="SAM" id="MobiDB-lite"/>
    </source>
</evidence>
<dbReference type="Gene3D" id="3.40.50.10190">
    <property type="entry name" value="BRCT domain"/>
    <property type="match status" value="3"/>
</dbReference>
<sequence length="877" mass="99415">MLLVLVSLYFIVYILILKMVSTLVCSWSNEDWGNISGKCEEKSDSETCSTMEDSYGIDKPVVISNEHIALPDILQQSKDSEDILTKFLGTTSKEAQSDDNSEEIFSSHKNRNIKADLNRRNIVDKVFEKYDDPYMKFPVTKTPKTPGPRTPRHTLVSPTKTPASKPWKYVTLEERELRRRAAIEGQRDFCQVLIKKGIDPEEYVSSVFKSTKKSGSSKKFNFECSTPKTDTFSECVTTPFTDKSNVNTPISGIKKLPNYCGETSYTPNYLNCSYTSRCSDLSLNETFSPVHDLPPATKSTLLSGIICYVDVRSANEDMTGSVQEELLTLGARIEKNFTKKVTHVVFKEGRVSTYLKAKKEGVPLVSVLWIEACKRVRGVADPALHPPRRMEKYENILPFQTLKKRRLKFFNPNSKIRKNILENYNDPTFVPTLNGKRLATKKAATVCKDKVTNTSEDKENNGIRKFCTKKLLFNKCEDLFTDEKVEEENHIKITEKEVSADDSSIDSMPDIKSAVLRRKSAPAKIIFKKPSKPKVIEATEKEDILVISDDEIENIKEISKTQDQSIANNEPAKDPDEIVKLDLAFPQPSKKKRKLYDPEEVYVSLDEGQVTQESIVNTPVKRPRTKATASRQLVKLALARKRGNNKIKTDPDDDDCGSSPSTFVDDKANVSHRNKKHKERRSIVFTSVHRSELPKYVEMVKELGRCVVENEVTKRTTHVVCNGPRRTLNLIKGIARGCWILDIKWFEESVKEEKWVPEDNYILSKDFPCITECCRERRGLRTSHVVDIFKDLGRIYVSKAANPPKKDLDQLLRMCCATLSKSSSSADITVGGNKPNPNGVWISEKWIIDSITLNSLQPYSSYTLTIDKVKDTPASQE</sequence>
<evidence type="ECO:0000313" key="4">
    <source>
        <dbReference type="Proteomes" id="UP001152798"/>
    </source>
</evidence>
<dbReference type="Proteomes" id="UP001152798">
    <property type="component" value="Chromosome 3"/>
</dbReference>
<dbReference type="SUPFAM" id="SSF52113">
    <property type="entry name" value="BRCT domain"/>
    <property type="match status" value="3"/>
</dbReference>
<dbReference type="OrthoDB" id="2384350at2759"/>
<dbReference type="PANTHER" id="PTHR14625:SF3">
    <property type="entry name" value="MICROCEPHALIN"/>
    <property type="match status" value="1"/>
</dbReference>
<proteinExistence type="predicted"/>
<dbReference type="Pfam" id="PF12738">
    <property type="entry name" value="PTCB-BRCT"/>
    <property type="match status" value="1"/>
</dbReference>
<dbReference type="CDD" id="cd17751">
    <property type="entry name" value="BRCT_microcephalin_rpt3"/>
    <property type="match status" value="1"/>
</dbReference>
<dbReference type="Pfam" id="PF00533">
    <property type="entry name" value="BRCT"/>
    <property type="match status" value="1"/>
</dbReference>
<dbReference type="InterPro" id="IPR001357">
    <property type="entry name" value="BRCT_dom"/>
</dbReference>
<dbReference type="CDD" id="cd17716">
    <property type="entry name" value="BRCT_microcephalin_rpt1"/>
    <property type="match status" value="1"/>
</dbReference>
<feature type="domain" description="BRCT" evidence="2">
    <location>
        <begin position="297"/>
        <end position="373"/>
    </location>
</feature>
<dbReference type="InterPro" id="IPR036420">
    <property type="entry name" value="BRCT_dom_sf"/>
</dbReference>
<feature type="region of interest" description="Disordered" evidence="1">
    <location>
        <begin position="643"/>
        <end position="672"/>
    </location>
</feature>
<accession>A0A9P0EGE3</accession>
<dbReference type="InterPro" id="IPR022047">
    <property type="entry name" value="Microcephalin-like"/>
</dbReference>
<gene>
    <name evidence="3" type="ORF">NEZAVI_LOCUS5174</name>
</gene>
<dbReference type="PANTHER" id="PTHR14625">
    <property type="entry name" value="MICROCEPHALIN"/>
    <property type="match status" value="1"/>
</dbReference>
<protein>
    <recommendedName>
        <fullName evidence="2">BRCT domain-containing protein</fullName>
    </recommendedName>
</protein>
<feature type="region of interest" description="Disordered" evidence="1">
    <location>
        <begin position="138"/>
        <end position="162"/>
    </location>
</feature>
<evidence type="ECO:0000313" key="3">
    <source>
        <dbReference type="EMBL" id="CAH1394737.1"/>
    </source>
</evidence>
<dbReference type="PROSITE" id="PS50172">
    <property type="entry name" value="BRCT"/>
    <property type="match status" value="2"/>
</dbReference>
<reference evidence="3" key="1">
    <citation type="submission" date="2022-01" db="EMBL/GenBank/DDBJ databases">
        <authorList>
            <person name="King R."/>
        </authorList>
    </citation>
    <scope>NUCLEOTIDE SEQUENCE</scope>
</reference>
<organism evidence="3 4">
    <name type="scientific">Nezara viridula</name>
    <name type="common">Southern green stink bug</name>
    <name type="synonym">Cimex viridulus</name>
    <dbReference type="NCBI Taxonomy" id="85310"/>
    <lineage>
        <taxon>Eukaryota</taxon>
        <taxon>Metazoa</taxon>
        <taxon>Ecdysozoa</taxon>
        <taxon>Arthropoda</taxon>
        <taxon>Hexapoda</taxon>
        <taxon>Insecta</taxon>
        <taxon>Pterygota</taxon>
        <taxon>Neoptera</taxon>
        <taxon>Paraneoptera</taxon>
        <taxon>Hemiptera</taxon>
        <taxon>Heteroptera</taxon>
        <taxon>Panheteroptera</taxon>
        <taxon>Pentatomomorpha</taxon>
        <taxon>Pentatomoidea</taxon>
        <taxon>Pentatomidae</taxon>
        <taxon>Pentatominae</taxon>
        <taxon>Nezara</taxon>
    </lineage>
</organism>
<evidence type="ECO:0000259" key="2">
    <source>
        <dbReference type="PROSITE" id="PS50172"/>
    </source>
</evidence>
<dbReference type="GO" id="GO:0000278">
    <property type="term" value="P:mitotic cell cycle"/>
    <property type="evidence" value="ECO:0007669"/>
    <property type="project" value="TreeGrafter"/>
</dbReference>
<dbReference type="CDD" id="cd17736">
    <property type="entry name" value="BRCT_microcephalin_rpt2"/>
    <property type="match status" value="1"/>
</dbReference>
<feature type="domain" description="BRCT" evidence="2">
    <location>
        <begin position="680"/>
        <end position="763"/>
    </location>
</feature>